<dbReference type="EMBL" id="CM001440">
    <property type="protein sequence ID" value="EHR62650.1"/>
    <property type="molecule type" value="Genomic_DNA"/>
</dbReference>
<name>H5XG68_9PSEU</name>
<proteinExistence type="predicted"/>
<keyword evidence="2" id="KW-1185">Reference proteome</keyword>
<dbReference type="SUPFAM" id="SSF46785">
    <property type="entry name" value="Winged helix' DNA-binding domain"/>
    <property type="match status" value="1"/>
</dbReference>
<protein>
    <submittedName>
        <fullName evidence="1">Uncharacterized protein</fullName>
    </submittedName>
</protein>
<evidence type="ECO:0000313" key="1">
    <source>
        <dbReference type="EMBL" id="EHR62650.1"/>
    </source>
</evidence>
<dbReference type="Proteomes" id="UP000002791">
    <property type="component" value="Chromosome"/>
</dbReference>
<dbReference type="HOGENOM" id="CLU_1569554_0_0_11"/>
<dbReference type="STRING" id="882082.SaccyDRAFT_3823"/>
<evidence type="ECO:0000313" key="2">
    <source>
        <dbReference type="Proteomes" id="UP000002791"/>
    </source>
</evidence>
<dbReference type="AlphaFoldDB" id="H5XG68"/>
<dbReference type="InterPro" id="IPR036390">
    <property type="entry name" value="WH_DNA-bd_sf"/>
</dbReference>
<dbReference type="RefSeq" id="WP_005458553.1">
    <property type="nucleotide sequence ID" value="NZ_CM001440.1"/>
</dbReference>
<organism evidence="1 2">
    <name type="scientific">Saccharomonospora cyanea NA-134</name>
    <dbReference type="NCBI Taxonomy" id="882082"/>
    <lineage>
        <taxon>Bacteria</taxon>
        <taxon>Bacillati</taxon>
        <taxon>Actinomycetota</taxon>
        <taxon>Actinomycetes</taxon>
        <taxon>Pseudonocardiales</taxon>
        <taxon>Pseudonocardiaceae</taxon>
        <taxon>Saccharomonospora</taxon>
    </lineage>
</organism>
<accession>H5XG68</accession>
<gene>
    <name evidence="1" type="ORF">SaccyDRAFT_3823</name>
</gene>
<sequence>MADLFDLFSTPAEQPTGNLARVKHFAEQARQGRLAALEALNQAVAEVDAYLARQAQARDTEVRATTEGKTTANPRATSARAARNIAPKTGTQRARVLAAVVRHGGLTDLELAEQLGLLENSVRPRRTELVTGGYVVDSGRTRTHRGTEWVVWEATDAGKAWFADQLGGAA</sequence>
<dbReference type="OrthoDB" id="3695340at2"/>
<reference evidence="1 2" key="1">
    <citation type="submission" date="2011-11" db="EMBL/GenBank/DDBJ databases">
        <title>The Noncontiguous Finished sequence of Saccharomonospora cyanea NA-134.</title>
        <authorList>
            <consortium name="US DOE Joint Genome Institute"/>
            <person name="Lucas S."/>
            <person name="Han J."/>
            <person name="Lapidus A."/>
            <person name="Cheng J.-F."/>
            <person name="Goodwin L."/>
            <person name="Pitluck S."/>
            <person name="Peters L."/>
            <person name="Ovchinnikova G."/>
            <person name="Lu M."/>
            <person name="Detter J.C."/>
            <person name="Han C."/>
            <person name="Tapia R."/>
            <person name="Land M."/>
            <person name="Hauser L."/>
            <person name="Kyrpides N."/>
            <person name="Ivanova N."/>
            <person name="Pagani I."/>
            <person name="Brambilla E.-M."/>
            <person name="Klenk H.-P."/>
            <person name="Woyke T."/>
        </authorList>
    </citation>
    <scope>NUCLEOTIDE SEQUENCE [LARGE SCALE GENOMIC DNA]</scope>
    <source>
        <strain evidence="1 2">NA-134</strain>
    </source>
</reference>